<feature type="coiled-coil region" evidence="1">
    <location>
        <begin position="273"/>
        <end position="300"/>
    </location>
</feature>
<keyword evidence="4" id="KW-1185">Reference proteome</keyword>
<dbReference type="Proteomes" id="UP000027730">
    <property type="component" value="Unassembled WGS sequence"/>
</dbReference>
<evidence type="ECO:0000256" key="2">
    <source>
        <dbReference type="SAM" id="MobiDB-lite"/>
    </source>
</evidence>
<feature type="region of interest" description="Disordered" evidence="2">
    <location>
        <begin position="42"/>
        <end position="66"/>
    </location>
</feature>
<dbReference type="RefSeq" id="XP_013429648.1">
    <property type="nucleotide sequence ID" value="XM_013574194.1"/>
</dbReference>
<dbReference type="GeneID" id="25413235"/>
<feature type="region of interest" description="Disordered" evidence="2">
    <location>
        <begin position="229"/>
        <end position="259"/>
    </location>
</feature>
<dbReference type="EMBL" id="KL584705">
    <property type="protein sequence ID" value="KEQ75264.1"/>
    <property type="molecule type" value="Genomic_DNA"/>
</dbReference>
<keyword evidence="1" id="KW-0175">Coiled coil</keyword>
<evidence type="ECO:0000313" key="3">
    <source>
        <dbReference type="EMBL" id="KEQ75264.1"/>
    </source>
</evidence>
<accession>A0A074WUQ5</accession>
<name>A0A074WUQ5_9PEZI</name>
<gene>
    <name evidence="3" type="ORF">M436DRAFT_61683</name>
</gene>
<feature type="compositionally biased region" description="Low complexity" evidence="2">
    <location>
        <begin position="238"/>
        <end position="251"/>
    </location>
</feature>
<protein>
    <submittedName>
        <fullName evidence="3">Uncharacterized protein</fullName>
    </submittedName>
</protein>
<dbReference type="HOGENOM" id="CLU_709758_0_0_1"/>
<organism evidence="3 4">
    <name type="scientific">Aureobasidium namibiae CBS 147.97</name>
    <dbReference type="NCBI Taxonomy" id="1043004"/>
    <lineage>
        <taxon>Eukaryota</taxon>
        <taxon>Fungi</taxon>
        <taxon>Dikarya</taxon>
        <taxon>Ascomycota</taxon>
        <taxon>Pezizomycotina</taxon>
        <taxon>Dothideomycetes</taxon>
        <taxon>Dothideomycetidae</taxon>
        <taxon>Dothideales</taxon>
        <taxon>Saccotheciaceae</taxon>
        <taxon>Aureobasidium</taxon>
    </lineage>
</organism>
<evidence type="ECO:0000313" key="4">
    <source>
        <dbReference type="Proteomes" id="UP000027730"/>
    </source>
</evidence>
<dbReference type="AlphaFoldDB" id="A0A074WUQ5"/>
<reference evidence="3 4" key="1">
    <citation type="journal article" date="2014" name="BMC Genomics">
        <title>Genome sequencing of four Aureobasidium pullulans varieties: biotechnological potential, stress tolerance, and description of new species.</title>
        <authorList>
            <person name="Gostin Ar C."/>
            <person name="Ohm R.A."/>
            <person name="Kogej T."/>
            <person name="Sonjak S."/>
            <person name="Turk M."/>
            <person name="Zajc J."/>
            <person name="Zalar P."/>
            <person name="Grube M."/>
            <person name="Sun H."/>
            <person name="Han J."/>
            <person name="Sharma A."/>
            <person name="Chiniquy J."/>
            <person name="Ngan C.Y."/>
            <person name="Lipzen A."/>
            <person name="Barry K."/>
            <person name="Grigoriev I.V."/>
            <person name="Gunde-Cimerman N."/>
        </authorList>
    </citation>
    <scope>NUCLEOTIDE SEQUENCE [LARGE SCALE GENOMIC DNA]</scope>
    <source>
        <strain evidence="3 4">CBS 147.97</strain>
    </source>
</reference>
<feature type="region of interest" description="Disordered" evidence="2">
    <location>
        <begin position="1"/>
        <end position="29"/>
    </location>
</feature>
<feature type="compositionally biased region" description="Basic residues" evidence="2">
    <location>
        <begin position="14"/>
        <end position="25"/>
    </location>
</feature>
<proteinExistence type="predicted"/>
<evidence type="ECO:0000256" key="1">
    <source>
        <dbReference type="SAM" id="Coils"/>
    </source>
</evidence>
<sequence>MSDGRDTQPGPGISRRKVISRKKIVNRPPGRSLKKHIVVKQQSMAPLTSGDTTNTVSAVETSPTSHLQSSCMDSGFHLAPSLVQAMQRMPDVFPEIVSGSGTTQEISNAPAKQLTRDCKPLQKAQDGSTKSCMQDIVEQQQEEDAFGKQSDRNMQRDYLPGMKYQIENDLLQLMEQLLDDKNLLLGEAKKSNEELLGLGKDLVEAQTRLKRNAIYIKSLDDYVDELERKIDPESPPSTGTQVGQAQAGTQTESTPQQNVPVGDAVYRWQAYMIKRLEQENERLAEEYEDLKEKEEKAFSDALHFGKTLHDHNKVYREHLEMCHESKAFLNKDVAENLIKMRAICNDKSGFVCDCEAAEESRSAAVNPESMSGHRESFLSVLLVIARTLP</sequence>